<dbReference type="GO" id="GO:0008270">
    <property type="term" value="F:zinc ion binding"/>
    <property type="evidence" value="ECO:0007669"/>
    <property type="project" value="TreeGrafter"/>
</dbReference>
<dbReference type="EMBL" id="JABXWR010000001">
    <property type="protein sequence ID" value="NVO67421.1"/>
    <property type="molecule type" value="Genomic_DNA"/>
</dbReference>
<dbReference type="Gene3D" id="3.20.20.140">
    <property type="entry name" value="Metal-dependent hydrolases"/>
    <property type="match status" value="1"/>
</dbReference>
<dbReference type="GO" id="GO:0042578">
    <property type="term" value="F:phosphoric ester hydrolase activity"/>
    <property type="evidence" value="ECO:0007669"/>
    <property type="project" value="TreeGrafter"/>
</dbReference>
<dbReference type="GO" id="GO:0008033">
    <property type="term" value="P:tRNA processing"/>
    <property type="evidence" value="ECO:0007669"/>
    <property type="project" value="UniProtKB-KW"/>
</dbReference>
<evidence type="ECO:0000313" key="4">
    <source>
        <dbReference type="Proteomes" id="UP000570823"/>
    </source>
</evidence>
<gene>
    <name evidence="3" type="ORF">HWN36_08915</name>
</gene>
<dbReference type="SUPFAM" id="SSF89550">
    <property type="entry name" value="PHP domain-like"/>
    <property type="match status" value="1"/>
</dbReference>
<reference evidence="3 4" key="1">
    <citation type="submission" date="2020-06" db="EMBL/GenBank/DDBJ databases">
        <title>Methanofollis fontis sp. nov., a methanogen isolated from marine sediments near a cold seep at Four-Way Closure Ridge offshore southwestern Taiwan.</title>
        <authorList>
            <person name="Chen S.-C."/>
            <person name="Teng N.-H."/>
            <person name="Lin Y.-S."/>
            <person name="Lai M.-C."/>
            <person name="Chen H.-H."/>
            <person name="Wang C.-C."/>
        </authorList>
    </citation>
    <scope>NUCLEOTIDE SEQUENCE [LARGE SCALE GENOMIC DNA]</scope>
    <source>
        <strain evidence="3 4">DSM 2702</strain>
    </source>
</reference>
<evidence type="ECO:0000259" key="2">
    <source>
        <dbReference type="SMART" id="SM00481"/>
    </source>
</evidence>
<keyword evidence="1" id="KW-0819">tRNA processing</keyword>
<comment type="caution">
    <text evidence="3">The sequence shown here is derived from an EMBL/GenBank/DDBJ whole genome shotgun (WGS) entry which is preliminary data.</text>
</comment>
<dbReference type="PANTHER" id="PTHR36928">
    <property type="entry name" value="PHOSPHATASE YCDX-RELATED"/>
    <property type="match status" value="1"/>
</dbReference>
<dbReference type="SMART" id="SM00481">
    <property type="entry name" value="POLIIIAc"/>
    <property type="match status" value="1"/>
</dbReference>
<dbReference type="PANTHER" id="PTHR36928:SF1">
    <property type="entry name" value="PHOSPHATASE YCDX-RELATED"/>
    <property type="match status" value="1"/>
</dbReference>
<proteinExistence type="predicted"/>
<dbReference type="InterPro" id="IPR016195">
    <property type="entry name" value="Pol/histidinol_Pase-like"/>
</dbReference>
<dbReference type="Pfam" id="PF01876">
    <property type="entry name" value="RNase_P_p30"/>
    <property type="match status" value="1"/>
</dbReference>
<protein>
    <submittedName>
        <fullName evidence="3">Histidinol phosphate phosphatase domain-containing protein</fullName>
    </submittedName>
</protein>
<feature type="domain" description="Polymerase/histidinol phosphatase N-terminal" evidence="2">
    <location>
        <begin position="5"/>
        <end position="77"/>
    </location>
</feature>
<dbReference type="AlphaFoldDB" id="A0A7K4HQA2"/>
<evidence type="ECO:0000256" key="1">
    <source>
        <dbReference type="ARBA" id="ARBA00022694"/>
    </source>
</evidence>
<evidence type="ECO:0000313" key="3">
    <source>
        <dbReference type="EMBL" id="NVO67421.1"/>
    </source>
</evidence>
<accession>A0A7K4HQA2</accession>
<dbReference type="InterPro" id="IPR050243">
    <property type="entry name" value="PHP_phosphatase"/>
</dbReference>
<dbReference type="NCBIfam" id="NF004981">
    <property type="entry name" value="PRK06361.1"/>
    <property type="match status" value="1"/>
</dbReference>
<dbReference type="InterPro" id="IPR002738">
    <property type="entry name" value="RNase_P_p30"/>
</dbReference>
<name>A0A7K4HQA2_9EURY</name>
<dbReference type="Proteomes" id="UP000570823">
    <property type="component" value="Unassembled WGS sequence"/>
</dbReference>
<sequence>MSGLYDLHTHTTMSDGELLPIELVRRLSVLGYEIVAIADHVDCTNIAQVIAATACLKKSAARYGVRLLSGVEITHVPPEEIAELAAYARDEGADIVVVHGESPVEPVAPGTNHAACSCADVDILAHPGFITPEDARLAAKNRVALEITSRNGHNRTNGYVAVAAREAGCMIVVDSDAHAPSDLLGREAKVAVARGAGLTEEEVTRSLSLKIVSDLLAR</sequence>
<organism evidence="3 4">
    <name type="scientific">Methanofollis tationis</name>
    <dbReference type="NCBI Taxonomy" id="81417"/>
    <lineage>
        <taxon>Archaea</taxon>
        <taxon>Methanobacteriati</taxon>
        <taxon>Methanobacteriota</taxon>
        <taxon>Stenosarchaea group</taxon>
        <taxon>Methanomicrobia</taxon>
        <taxon>Methanomicrobiales</taxon>
        <taxon>Methanomicrobiaceae</taxon>
        <taxon>Methanofollis</taxon>
    </lineage>
</organism>
<dbReference type="GO" id="GO:0005829">
    <property type="term" value="C:cytosol"/>
    <property type="evidence" value="ECO:0007669"/>
    <property type="project" value="TreeGrafter"/>
</dbReference>
<dbReference type="InterPro" id="IPR003141">
    <property type="entry name" value="Pol/His_phosphatase_N"/>
</dbReference>
<dbReference type="RefSeq" id="WP_176789014.1">
    <property type="nucleotide sequence ID" value="NZ_JABXWR010000001.1"/>
</dbReference>
<keyword evidence="4" id="KW-1185">Reference proteome</keyword>
<dbReference type="OrthoDB" id="9968at2157"/>